<keyword evidence="6" id="KW-0325">Glycoprotein</keyword>
<gene>
    <name evidence="8" type="ORF">ACJRO7_035517</name>
</gene>
<keyword evidence="9" id="KW-1185">Reference proteome</keyword>
<protein>
    <recommendedName>
        <fullName evidence="7">BURP domain-containing protein</fullName>
    </recommendedName>
</protein>
<keyword evidence="4" id="KW-0052">Apoplast</keyword>
<dbReference type="GO" id="GO:0048046">
    <property type="term" value="C:apoplast"/>
    <property type="evidence" value="ECO:0007669"/>
    <property type="project" value="UniProtKB-SubCell"/>
</dbReference>
<dbReference type="InterPro" id="IPR004873">
    <property type="entry name" value="BURP_dom"/>
</dbReference>
<dbReference type="Pfam" id="PF03181">
    <property type="entry name" value="BURP"/>
    <property type="match status" value="1"/>
</dbReference>
<name>A0ABD3J947_EUCGL</name>
<accession>A0ABD3J947</accession>
<evidence type="ECO:0000256" key="4">
    <source>
        <dbReference type="ARBA" id="ARBA00022523"/>
    </source>
</evidence>
<sequence length="169" mass="18624">MTFANYGKSFNEGNGTFKEYSKGSKGQTTIEPGIFFREFKLRSGTVMQMLNIVDKMPRRSFLPRVNPLKLPFSTQQLREVNELFAVLEGSAIEHVILNALCECKRPPSRGETKPCVGFTEYMVDFASSVLGHGITVLTIENVNGSKQKVVIGSIKGIKGGQSTESVSCH</sequence>
<reference evidence="8 9" key="1">
    <citation type="submission" date="2024-11" db="EMBL/GenBank/DDBJ databases">
        <title>Chromosome-level genome assembly of Eucalyptus globulus Labill. provides insights into its genome evolution.</title>
        <authorList>
            <person name="Li X."/>
        </authorList>
    </citation>
    <scope>NUCLEOTIDE SEQUENCE [LARGE SCALE GENOMIC DNA]</scope>
    <source>
        <strain evidence="8">CL2024</strain>
        <tissue evidence="8">Fresh tender leaves</tissue>
    </source>
</reference>
<proteinExistence type="predicted"/>
<keyword evidence="3" id="KW-0134">Cell wall</keyword>
<evidence type="ECO:0000313" key="9">
    <source>
        <dbReference type="Proteomes" id="UP001634007"/>
    </source>
</evidence>
<keyword evidence="3" id="KW-0964">Secreted</keyword>
<dbReference type="SMART" id="SM01045">
    <property type="entry name" value="BURP"/>
    <property type="match status" value="1"/>
</dbReference>
<feature type="domain" description="BURP" evidence="7">
    <location>
        <begin position="35"/>
        <end position="169"/>
    </location>
</feature>
<organism evidence="8 9">
    <name type="scientific">Eucalyptus globulus</name>
    <name type="common">Tasmanian blue gum</name>
    <dbReference type="NCBI Taxonomy" id="34317"/>
    <lineage>
        <taxon>Eukaryota</taxon>
        <taxon>Viridiplantae</taxon>
        <taxon>Streptophyta</taxon>
        <taxon>Embryophyta</taxon>
        <taxon>Tracheophyta</taxon>
        <taxon>Spermatophyta</taxon>
        <taxon>Magnoliopsida</taxon>
        <taxon>eudicotyledons</taxon>
        <taxon>Gunneridae</taxon>
        <taxon>Pentapetalae</taxon>
        <taxon>rosids</taxon>
        <taxon>malvids</taxon>
        <taxon>Myrtales</taxon>
        <taxon>Myrtaceae</taxon>
        <taxon>Myrtoideae</taxon>
        <taxon>Eucalypteae</taxon>
        <taxon>Eucalyptus</taxon>
    </lineage>
</organism>
<comment type="subcellular location">
    <subcellularLocation>
        <location evidence="1">Secreted</location>
        <location evidence="1">Cell wall</location>
    </subcellularLocation>
    <subcellularLocation>
        <location evidence="2">Secreted</location>
        <location evidence="2">Extracellular space</location>
        <location evidence="2">Apoplast</location>
    </subcellularLocation>
</comment>
<evidence type="ECO:0000256" key="3">
    <source>
        <dbReference type="ARBA" id="ARBA00022512"/>
    </source>
</evidence>
<dbReference type="PANTHER" id="PTHR31458">
    <property type="entry name" value="POLYGALACTURONASE 1 BETA-LIKE PROTEIN 2"/>
    <property type="match status" value="1"/>
</dbReference>
<evidence type="ECO:0000256" key="2">
    <source>
        <dbReference type="ARBA" id="ARBA00004271"/>
    </source>
</evidence>
<dbReference type="EMBL" id="JBJKBG010000009">
    <property type="protein sequence ID" value="KAL3723344.1"/>
    <property type="molecule type" value="Genomic_DNA"/>
</dbReference>
<dbReference type="AlphaFoldDB" id="A0ABD3J947"/>
<keyword evidence="5" id="KW-0732">Signal</keyword>
<dbReference type="PROSITE" id="PS51277">
    <property type="entry name" value="BURP"/>
    <property type="match status" value="1"/>
</dbReference>
<evidence type="ECO:0000256" key="6">
    <source>
        <dbReference type="ARBA" id="ARBA00023180"/>
    </source>
</evidence>
<evidence type="ECO:0000256" key="5">
    <source>
        <dbReference type="ARBA" id="ARBA00022729"/>
    </source>
</evidence>
<dbReference type="PANTHER" id="PTHR31458:SF9">
    <property type="entry name" value="POLYGALACTURONASE-1 NON-CATALYTIC SUBUNIT BETA"/>
    <property type="match status" value="1"/>
</dbReference>
<evidence type="ECO:0000256" key="1">
    <source>
        <dbReference type="ARBA" id="ARBA00004191"/>
    </source>
</evidence>
<evidence type="ECO:0000259" key="7">
    <source>
        <dbReference type="PROSITE" id="PS51277"/>
    </source>
</evidence>
<comment type="caution">
    <text evidence="8">The sequence shown here is derived from an EMBL/GenBank/DDBJ whole genome shotgun (WGS) entry which is preliminary data.</text>
</comment>
<dbReference type="InterPro" id="IPR051897">
    <property type="entry name" value="PG-associated_BURP"/>
</dbReference>
<evidence type="ECO:0000313" key="8">
    <source>
        <dbReference type="EMBL" id="KAL3723344.1"/>
    </source>
</evidence>
<dbReference type="Proteomes" id="UP001634007">
    <property type="component" value="Unassembled WGS sequence"/>
</dbReference>